<reference evidence="3 4" key="1">
    <citation type="submission" date="2024-10" db="EMBL/GenBank/DDBJ databases">
        <title>The Natural Products Discovery Center: Release of the First 8490 Sequenced Strains for Exploring Actinobacteria Biosynthetic Diversity.</title>
        <authorList>
            <person name="Kalkreuter E."/>
            <person name="Kautsar S.A."/>
            <person name="Yang D."/>
            <person name="Bader C.D."/>
            <person name="Teijaro C.N."/>
            <person name="Fluegel L."/>
            <person name="Davis C.M."/>
            <person name="Simpson J.R."/>
            <person name="Lauterbach L."/>
            <person name="Steele A.D."/>
            <person name="Gui C."/>
            <person name="Meng S."/>
            <person name="Li G."/>
            <person name="Viehrig K."/>
            <person name="Ye F."/>
            <person name="Su P."/>
            <person name="Kiefer A.F."/>
            <person name="Nichols A."/>
            <person name="Cepeda A.J."/>
            <person name="Yan W."/>
            <person name="Fan B."/>
            <person name="Jiang Y."/>
            <person name="Adhikari A."/>
            <person name="Zheng C.-J."/>
            <person name="Schuster L."/>
            <person name="Cowan T.M."/>
            <person name="Smanski M.J."/>
            <person name="Chevrette M.G."/>
            <person name="De Carvalho L.P.S."/>
            <person name="Shen B."/>
        </authorList>
    </citation>
    <scope>NUCLEOTIDE SEQUENCE [LARGE SCALE GENOMIC DNA]</scope>
    <source>
        <strain evidence="3 4">NPDC018013</strain>
    </source>
</reference>
<evidence type="ECO:0000313" key="4">
    <source>
        <dbReference type="Proteomes" id="UP001610990"/>
    </source>
</evidence>
<keyword evidence="2" id="KW-0812">Transmembrane</keyword>
<evidence type="ECO:0000256" key="1">
    <source>
        <dbReference type="SAM" id="MobiDB-lite"/>
    </source>
</evidence>
<comment type="caution">
    <text evidence="3">The sequence shown here is derived from an EMBL/GenBank/DDBJ whole genome shotgun (WGS) entry which is preliminary data.</text>
</comment>
<keyword evidence="4" id="KW-1185">Reference proteome</keyword>
<feature type="compositionally biased region" description="Low complexity" evidence="1">
    <location>
        <begin position="190"/>
        <end position="216"/>
    </location>
</feature>
<gene>
    <name evidence="3" type="ORF">ACH4GP_28375</name>
</gene>
<feature type="transmembrane region" description="Helical" evidence="2">
    <location>
        <begin position="100"/>
        <end position="133"/>
    </location>
</feature>
<feature type="transmembrane region" description="Helical" evidence="2">
    <location>
        <begin position="7"/>
        <end position="24"/>
    </location>
</feature>
<feature type="compositionally biased region" description="Low complexity" evidence="1">
    <location>
        <begin position="171"/>
        <end position="183"/>
    </location>
</feature>
<evidence type="ECO:0008006" key="5">
    <source>
        <dbReference type="Google" id="ProtNLM"/>
    </source>
</evidence>
<dbReference type="RefSeq" id="WP_397675310.1">
    <property type="nucleotide sequence ID" value="NZ_JBIRGH010000022.1"/>
</dbReference>
<accession>A0ABW7RPQ8</accession>
<proteinExistence type="predicted"/>
<sequence length="216" mass="22377">MGRGAYALVRVAVLVRAPAGWLWWPGLLAAGIGVLVPGLTGRRIGVLAGAALFLIAAFTVFVVRRGRYTALAGGASRAGKAVILQDRSVTIRVWRRAHRWWLLLAFAAAVGSSFALPAAGGLLMAGAALGLWAKALWLGRWEQAHDALLWVRTEPVRRGGAAGKDVRGYHTTGTAAGDAAPGGARRRRAPAVPAARGTGRDPGPATAASGAGAKRR</sequence>
<keyword evidence="2" id="KW-1133">Transmembrane helix</keyword>
<name>A0ABW7RPQ8_9ACTN</name>
<evidence type="ECO:0000313" key="3">
    <source>
        <dbReference type="EMBL" id="MFH8588265.1"/>
    </source>
</evidence>
<keyword evidence="2" id="KW-0472">Membrane</keyword>
<dbReference type="Proteomes" id="UP001610990">
    <property type="component" value="Unassembled WGS sequence"/>
</dbReference>
<feature type="region of interest" description="Disordered" evidence="1">
    <location>
        <begin position="160"/>
        <end position="216"/>
    </location>
</feature>
<dbReference type="EMBL" id="JBIRGH010000022">
    <property type="protein sequence ID" value="MFH8588265.1"/>
    <property type="molecule type" value="Genomic_DNA"/>
</dbReference>
<protein>
    <recommendedName>
        <fullName evidence="5">Integral membrane protein</fullName>
    </recommendedName>
</protein>
<feature type="transmembrane region" description="Helical" evidence="2">
    <location>
        <begin position="44"/>
        <end position="63"/>
    </location>
</feature>
<organism evidence="3 4">
    <name type="scientific">Streptomyces celluloflavus</name>
    <dbReference type="NCBI Taxonomy" id="58344"/>
    <lineage>
        <taxon>Bacteria</taxon>
        <taxon>Bacillati</taxon>
        <taxon>Actinomycetota</taxon>
        <taxon>Actinomycetes</taxon>
        <taxon>Kitasatosporales</taxon>
        <taxon>Streptomycetaceae</taxon>
        <taxon>Streptomyces</taxon>
    </lineage>
</organism>
<evidence type="ECO:0000256" key="2">
    <source>
        <dbReference type="SAM" id="Phobius"/>
    </source>
</evidence>